<dbReference type="GO" id="GO:0009847">
    <property type="term" value="P:spore germination"/>
    <property type="evidence" value="ECO:0007669"/>
    <property type="project" value="UniProtKB-UniRule"/>
</dbReference>
<evidence type="ECO:0000313" key="8">
    <source>
        <dbReference type="EMBL" id="AIE59796.1"/>
    </source>
</evidence>
<keyword evidence="3 7" id="KW-0812">Transmembrane</keyword>
<dbReference type="HOGENOM" id="CLU_021639_4_1_9"/>
<dbReference type="EMBL" id="CP007739">
    <property type="protein sequence ID" value="AIE59796.1"/>
    <property type="molecule type" value="Genomic_DNA"/>
</dbReference>
<dbReference type="InterPro" id="IPR004995">
    <property type="entry name" value="Spore_Ger"/>
</dbReference>
<evidence type="ECO:0000256" key="7">
    <source>
        <dbReference type="SAM" id="Phobius"/>
    </source>
</evidence>
<feature type="transmembrane region" description="Helical" evidence="7">
    <location>
        <begin position="421"/>
        <end position="444"/>
    </location>
</feature>
<dbReference type="STRING" id="796606.BMMGA3_06855"/>
<evidence type="ECO:0000313" key="9">
    <source>
        <dbReference type="Proteomes" id="UP000027602"/>
    </source>
</evidence>
<dbReference type="PANTHER" id="PTHR22550:SF5">
    <property type="entry name" value="LEUCINE ZIPPER PROTEIN 4"/>
    <property type="match status" value="1"/>
</dbReference>
<dbReference type="InterPro" id="IPR050768">
    <property type="entry name" value="UPF0353/GerABKA_families"/>
</dbReference>
<feature type="transmembrane region" description="Helical" evidence="7">
    <location>
        <begin position="390"/>
        <end position="409"/>
    </location>
</feature>
<proteinExistence type="inferred from homology"/>
<comment type="subcellular location">
    <subcellularLocation>
        <location evidence="6">Cell membrane</location>
    </subcellularLocation>
    <subcellularLocation>
        <location evidence="1">Membrane</location>
        <topology evidence="1">Multi-pass membrane protein</topology>
    </subcellularLocation>
</comment>
<sequence length="497" mass="56407">MLMFWKNRTTGNGQKNKKHLHKMKHTAVTTEALENLLANMNDAEIIERQNAKGQKATIAYIKTLIDQERLNETVIEPLMRGYNDTVIECIAASKILQISTLEEAQKQLMFGSILIKDSLHNQWWAVLLGNPLSRAIETSEQETILYGAKDSFSEQLEQNITLIRRRLPITELKAEKFTVGSLSETMVVLMYIEGLTNPEYISIAKKKISEINYDVFFDSSQVAAFMEDHHHSVFPQFQHTDRPDVCAALLGLGKITILVGNTPFALIAPITLFHLFQSPEDYINRWLVASFLRFIRYVSFFLSVVLIPIYVAATTHHYQVMPLQVLSVLVESRSKLPFSPFWEAFFMLITIEIIKEASLRMPSKSSQTLGMIGGIVIGQAAVEAGFASKLLIVLMGISAIVSFLVPNYLMTKANTLIQFAFLLLSSLFGVPGIALGMIVILAHLNGLTSLKQPYFAPVAPFYWKDWIDLFIRGPITWMKSRPEHLHPLQKWRYGRRR</sequence>
<evidence type="ECO:0000256" key="4">
    <source>
        <dbReference type="ARBA" id="ARBA00022989"/>
    </source>
</evidence>
<keyword evidence="5 6" id="KW-0472">Membrane</keyword>
<dbReference type="PIRSF" id="PIRSF005690">
    <property type="entry name" value="GerBA"/>
    <property type="match status" value="1"/>
</dbReference>
<evidence type="ECO:0008006" key="10">
    <source>
        <dbReference type="Google" id="ProtNLM"/>
    </source>
</evidence>
<evidence type="ECO:0000256" key="5">
    <source>
        <dbReference type="ARBA" id="ARBA00023136"/>
    </source>
</evidence>
<dbReference type="Proteomes" id="UP000027602">
    <property type="component" value="Chromosome"/>
</dbReference>
<dbReference type="PANTHER" id="PTHR22550">
    <property type="entry name" value="SPORE GERMINATION PROTEIN"/>
    <property type="match status" value="1"/>
</dbReference>
<feature type="transmembrane region" description="Helical" evidence="7">
    <location>
        <begin position="297"/>
        <end position="318"/>
    </location>
</feature>
<name>A0A068LPX4_BACMM</name>
<evidence type="ECO:0000256" key="2">
    <source>
        <dbReference type="ARBA" id="ARBA00005278"/>
    </source>
</evidence>
<evidence type="ECO:0000256" key="6">
    <source>
        <dbReference type="PIRNR" id="PIRNR005690"/>
    </source>
</evidence>
<dbReference type="AlphaFoldDB" id="A0A068LPX4"/>
<evidence type="ECO:0000256" key="3">
    <source>
        <dbReference type="ARBA" id="ARBA00022692"/>
    </source>
</evidence>
<keyword evidence="9" id="KW-1185">Reference proteome</keyword>
<feature type="transmembrane region" description="Helical" evidence="7">
    <location>
        <begin position="255"/>
        <end position="276"/>
    </location>
</feature>
<accession>A0A068LPX4</accession>
<dbReference type="Pfam" id="PF03323">
    <property type="entry name" value="GerA"/>
    <property type="match status" value="1"/>
</dbReference>
<comment type="similarity">
    <text evidence="2 6">Belongs to the GerABKA family.</text>
</comment>
<protein>
    <recommendedName>
        <fullName evidence="10">Spore germination protein</fullName>
    </recommendedName>
</protein>
<gene>
    <name evidence="8" type="ORF">BMMGA3_06855</name>
</gene>
<dbReference type="KEGG" id="bmet:BMMGA3_06855"/>
<organism evidence="8 9">
    <name type="scientific">Bacillus methanolicus (strain MGA3 / ATCC 53907)</name>
    <dbReference type="NCBI Taxonomy" id="796606"/>
    <lineage>
        <taxon>Bacteria</taxon>
        <taxon>Bacillati</taxon>
        <taxon>Bacillota</taxon>
        <taxon>Bacilli</taxon>
        <taxon>Bacillales</taxon>
        <taxon>Bacillaceae</taxon>
        <taxon>Bacillus</taxon>
    </lineage>
</organism>
<dbReference type="GO" id="GO:0005886">
    <property type="term" value="C:plasma membrane"/>
    <property type="evidence" value="ECO:0007669"/>
    <property type="project" value="UniProtKB-SubCell"/>
</dbReference>
<keyword evidence="4 7" id="KW-1133">Transmembrane helix</keyword>
<dbReference type="eggNOG" id="COG0619">
    <property type="taxonomic scope" value="Bacteria"/>
</dbReference>
<evidence type="ECO:0000256" key="1">
    <source>
        <dbReference type="ARBA" id="ARBA00004141"/>
    </source>
</evidence>
<reference evidence="8 9" key="1">
    <citation type="journal article" date="2015" name="BMC Genomics">
        <title>Transcriptome analysis of thermophilic methylotrophic Bacillus methanolicus MGA3 using RNA-sequencing provides detailed insights into its previously uncharted transcriptional landscape.</title>
        <authorList>
            <person name="Irla M."/>
            <person name="Neshat A."/>
            <person name="Brautaset T."/>
            <person name="Ruckert C."/>
            <person name="Kalinowski J."/>
            <person name="Wendisch V.F."/>
        </authorList>
    </citation>
    <scope>NUCLEOTIDE SEQUENCE [LARGE SCALE GENOMIC DNA]</scope>
    <source>
        <strain evidence="9">MGA3 / ATCC 53907</strain>
    </source>
</reference>